<reference evidence="1" key="1">
    <citation type="submission" date="2016-07" db="EMBL/GenBank/DDBJ databases">
        <authorList>
            <person name="Bretaudeau A."/>
        </authorList>
    </citation>
    <scope>NUCLEOTIDE SEQUENCE</scope>
    <source>
        <strain evidence="1">Rice</strain>
        <tissue evidence="1">Whole body</tissue>
    </source>
</reference>
<evidence type="ECO:0000313" key="1">
    <source>
        <dbReference type="EMBL" id="SOQ54837.1"/>
    </source>
</evidence>
<sequence>MDNSWAESPPDTITSPGRMILLFLGNFTHCSLKIKRFPHHITKIIGPVLSQNFFLREQIHLLTSPALGEARGIVRLLLTKNHTVPTPFLSRSPAIAAAHGHPKHQRRYKCVAGLLGFRNLRVVGESGFSKIGKGGNWAFGSLTDTTQALFHGLRVLFHQICTTLCYCGCVWLPPIMSISTHSLALVKRTQLSYLVRVHRWITYKRGPVSFFFEVGKSSNYFSCQGEVRGSVRLLLTKNHPVPSTAFRAGVPGEKLSTKRF</sequence>
<dbReference type="AlphaFoldDB" id="A0A2H1WPA0"/>
<dbReference type="EMBL" id="ODYU01010026">
    <property type="protein sequence ID" value="SOQ54837.1"/>
    <property type="molecule type" value="Genomic_DNA"/>
</dbReference>
<protein>
    <submittedName>
        <fullName evidence="1">SFRICE_019962</fullName>
    </submittedName>
</protein>
<gene>
    <name evidence="1" type="ORF">SFRICE_019962</name>
</gene>
<proteinExistence type="predicted"/>
<organism evidence="1">
    <name type="scientific">Spodoptera frugiperda</name>
    <name type="common">Fall armyworm</name>
    <dbReference type="NCBI Taxonomy" id="7108"/>
    <lineage>
        <taxon>Eukaryota</taxon>
        <taxon>Metazoa</taxon>
        <taxon>Ecdysozoa</taxon>
        <taxon>Arthropoda</taxon>
        <taxon>Hexapoda</taxon>
        <taxon>Insecta</taxon>
        <taxon>Pterygota</taxon>
        <taxon>Neoptera</taxon>
        <taxon>Endopterygota</taxon>
        <taxon>Lepidoptera</taxon>
        <taxon>Glossata</taxon>
        <taxon>Ditrysia</taxon>
        <taxon>Noctuoidea</taxon>
        <taxon>Noctuidae</taxon>
        <taxon>Amphipyrinae</taxon>
        <taxon>Spodoptera</taxon>
    </lineage>
</organism>
<accession>A0A2H1WPA0</accession>
<name>A0A2H1WPA0_SPOFR</name>